<dbReference type="InterPro" id="IPR003823">
    <property type="entry name" value="CP12_dom"/>
</dbReference>
<gene>
    <name evidence="3" type="primary">LOC104753879</name>
</gene>
<name>A0ABM0WPU3_CAMSA</name>
<proteinExistence type="predicted"/>
<reference evidence="3" key="2">
    <citation type="submission" date="2025-08" db="UniProtKB">
        <authorList>
            <consortium name="RefSeq"/>
        </authorList>
    </citation>
    <scope>IDENTIFICATION</scope>
    <source>
        <tissue evidence="3">Leaf</tissue>
    </source>
</reference>
<dbReference type="RefSeq" id="XP_010474367.1">
    <property type="nucleotide sequence ID" value="XM_010476065.1"/>
</dbReference>
<evidence type="ECO:0000313" key="2">
    <source>
        <dbReference type="Proteomes" id="UP000694864"/>
    </source>
</evidence>
<dbReference type="GeneID" id="104753879"/>
<protein>
    <submittedName>
        <fullName evidence="3">Calvin cycle protein CP12-3, chloroplastic-like</fullName>
    </submittedName>
</protein>
<feature type="domain" description="CP12" evidence="1">
    <location>
        <begin position="63"/>
        <end position="134"/>
    </location>
</feature>
<organism evidence="2 3">
    <name type="scientific">Camelina sativa</name>
    <name type="common">False flax</name>
    <name type="synonym">Myagrum sativum</name>
    <dbReference type="NCBI Taxonomy" id="90675"/>
    <lineage>
        <taxon>Eukaryota</taxon>
        <taxon>Viridiplantae</taxon>
        <taxon>Streptophyta</taxon>
        <taxon>Embryophyta</taxon>
        <taxon>Tracheophyta</taxon>
        <taxon>Spermatophyta</taxon>
        <taxon>Magnoliopsida</taxon>
        <taxon>eudicotyledons</taxon>
        <taxon>Gunneridae</taxon>
        <taxon>Pentapetalae</taxon>
        <taxon>rosids</taxon>
        <taxon>malvids</taxon>
        <taxon>Brassicales</taxon>
        <taxon>Brassicaceae</taxon>
        <taxon>Camelineae</taxon>
        <taxon>Camelina</taxon>
    </lineage>
</organism>
<keyword evidence="2" id="KW-1185">Reference proteome</keyword>
<sequence length="161" mass="18283">MMMSAAAASHVRVLLPLHQQRRSISTGSEIIRLIRTEPRRLKLTIATTATAKYKGTKMREEKLSEMIEEKVKEATEVCQTDEGSEECRVAWDEVEEVSQARSDLRIKLKLLNQDPLESFCQENPETDECSGYFVLDDESDHGYDGHASSLCYFFKGFGSQL</sequence>
<dbReference type="PANTHER" id="PTHR33921">
    <property type="entry name" value="CALVIN CYCLE PROTEIN CP12-2, CHLOROPLASTIC"/>
    <property type="match status" value="1"/>
</dbReference>
<dbReference type="Proteomes" id="UP000694864">
    <property type="component" value="Chromosome 16"/>
</dbReference>
<evidence type="ECO:0000313" key="3">
    <source>
        <dbReference type="RefSeq" id="XP_010474367.1"/>
    </source>
</evidence>
<dbReference type="PANTHER" id="PTHR33921:SF16">
    <property type="entry name" value="CALVIN CYCLE PROTEIN CP12-3, CHLOROPLASTIC"/>
    <property type="match status" value="1"/>
</dbReference>
<dbReference type="Pfam" id="PF02672">
    <property type="entry name" value="CP12"/>
    <property type="match status" value="1"/>
</dbReference>
<accession>A0ABM0WPU3</accession>
<evidence type="ECO:0000259" key="1">
    <source>
        <dbReference type="SMART" id="SM01093"/>
    </source>
</evidence>
<dbReference type="InterPro" id="IPR039314">
    <property type="entry name" value="CP12-like"/>
</dbReference>
<reference evidence="2" key="1">
    <citation type="journal article" date="2014" name="Nat. Commun.">
        <title>The emerging biofuel crop Camelina sativa retains a highly undifferentiated hexaploid genome structure.</title>
        <authorList>
            <person name="Kagale S."/>
            <person name="Koh C."/>
            <person name="Nixon J."/>
            <person name="Bollina V."/>
            <person name="Clarke W.E."/>
            <person name="Tuteja R."/>
            <person name="Spillane C."/>
            <person name="Robinson S.J."/>
            <person name="Links M.G."/>
            <person name="Clarke C."/>
            <person name="Higgins E.E."/>
            <person name="Huebert T."/>
            <person name="Sharpe A.G."/>
            <person name="Parkin I.A."/>
        </authorList>
    </citation>
    <scope>NUCLEOTIDE SEQUENCE [LARGE SCALE GENOMIC DNA]</scope>
    <source>
        <strain evidence="2">cv. DH55</strain>
    </source>
</reference>
<dbReference type="SMART" id="SM01093">
    <property type="entry name" value="CP12"/>
    <property type="match status" value="1"/>
</dbReference>